<evidence type="ECO:0000256" key="4">
    <source>
        <dbReference type="ARBA" id="ARBA00023125"/>
    </source>
</evidence>
<dbReference type="PROSITE" id="PS00675">
    <property type="entry name" value="SIGMA54_INTERACT_1"/>
    <property type="match status" value="1"/>
</dbReference>
<dbReference type="Pfam" id="PF01590">
    <property type="entry name" value="GAF"/>
    <property type="match status" value="1"/>
</dbReference>
<evidence type="ECO:0000313" key="8">
    <source>
        <dbReference type="EMBL" id="ABU68842.1"/>
    </source>
</evidence>
<name>A7MAQ9_9RHOO</name>
<dbReference type="InterPro" id="IPR009057">
    <property type="entry name" value="Homeodomain-like_sf"/>
</dbReference>
<feature type="domain" description="Sigma-54 factor interaction" evidence="7">
    <location>
        <begin position="332"/>
        <end position="559"/>
    </location>
</feature>
<dbReference type="GO" id="GO:0043565">
    <property type="term" value="F:sequence-specific DNA binding"/>
    <property type="evidence" value="ECO:0007669"/>
    <property type="project" value="InterPro"/>
</dbReference>
<dbReference type="FunFam" id="3.40.50.300:FF:000006">
    <property type="entry name" value="DNA-binding transcriptional regulator NtrC"/>
    <property type="match status" value="1"/>
</dbReference>
<keyword evidence="5" id="KW-0804">Transcription</keyword>
<dbReference type="Gene3D" id="3.40.50.300">
    <property type="entry name" value="P-loop containing nucleotide triphosphate hydrolases"/>
    <property type="match status" value="1"/>
</dbReference>
<dbReference type="Pfam" id="PF02954">
    <property type="entry name" value="HTH_8"/>
    <property type="match status" value="1"/>
</dbReference>
<feature type="region of interest" description="Disordered" evidence="6">
    <location>
        <begin position="312"/>
        <end position="333"/>
    </location>
</feature>
<keyword evidence="1" id="KW-0547">Nucleotide-binding</keyword>
<dbReference type="InterPro" id="IPR002197">
    <property type="entry name" value="HTH_Fis"/>
</dbReference>
<dbReference type="Pfam" id="PF25601">
    <property type="entry name" value="AAA_lid_14"/>
    <property type="match status" value="1"/>
</dbReference>
<dbReference type="SMR" id="A7MAQ9"/>
<dbReference type="PROSITE" id="PS00688">
    <property type="entry name" value="SIGMA54_INTERACT_3"/>
    <property type="match status" value="1"/>
</dbReference>
<dbReference type="SUPFAM" id="SSF52540">
    <property type="entry name" value="P-loop containing nucleoside triphosphate hydrolases"/>
    <property type="match status" value="1"/>
</dbReference>
<dbReference type="PANTHER" id="PTHR32071:SF77">
    <property type="entry name" value="TRANSCRIPTIONAL REGULATORY PROTEIN"/>
    <property type="match status" value="1"/>
</dbReference>
<gene>
    <name evidence="8" type="primary">bmoR</name>
</gene>
<dbReference type="InterPro" id="IPR029016">
    <property type="entry name" value="GAF-like_dom_sf"/>
</dbReference>
<dbReference type="PANTHER" id="PTHR32071">
    <property type="entry name" value="TRANSCRIPTIONAL REGULATORY PROTEIN"/>
    <property type="match status" value="1"/>
</dbReference>
<dbReference type="SUPFAM" id="SSF55785">
    <property type="entry name" value="PYP-like sensor domain (PAS domain)"/>
    <property type="match status" value="1"/>
</dbReference>
<dbReference type="PROSITE" id="PS00676">
    <property type="entry name" value="SIGMA54_INTERACT_2"/>
    <property type="match status" value="1"/>
</dbReference>
<dbReference type="InterPro" id="IPR025662">
    <property type="entry name" value="Sigma_54_int_dom_ATP-bd_1"/>
</dbReference>
<dbReference type="SMART" id="SM00382">
    <property type="entry name" value="AAA"/>
    <property type="match status" value="1"/>
</dbReference>
<accession>A7MAQ9</accession>
<reference evidence="8" key="2">
    <citation type="submission" date="2007-11" db="EMBL/GenBank/DDBJ databases">
        <authorList>
            <person name="Sluis M.K."/>
            <person name="Sayavedra-Soto L.A."/>
            <person name="Arp D.J."/>
        </authorList>
    </citation>
    <scope>NUCLEOTIDE SEQUENCE</scope>
</reference>
<dbReference type="InterPro" id="IPR003593">
    <property type="entry name" value="AAA+_ATPase"/>
</dbReference>
<evidence type="ECO:0000259" key="7">
    <source>
        <dbReference type="PROSITE" id="PS50045"/>
    </source>
</evidence>
<reference evidence="8" key="3">
    <citation type="journal article" date="2008" name="Microbiology">
        <title>Involvement of BmoR and BmoG in n-alkane metabolism in 'Pseudomonas butanovora'.</title>
        <authorList>
            <person name="Kurth E.G."/>
            <person name="Doughty D.M."/>
            <person name="Bottomley P.J."/>
            <person name="Arp D.J."/>
            <person name="Sayavedra-Soto L.A."/>
        </authorList>
    </citation>
    <scope>NUCLEOTIDE SEQUENCE</scope>
</reference>
<evidence type="ECO:0000256" key="6">
    <source>
        <dbReference type="SAM" id="MobiDB-lite"/>
    </source>
</evidence>
<dbReference type="PRINTS" id="PR01590">
    <property type="entry name" value="HTHFIS"/>
</dbReference>
<proteinExistence type="predicted"/>
<dbReference type="InterPro" id="IPR058031">
    <property type="entry name" value="AAA_lid_NorR"/>
</dbReference>
<dbReference type="Gene3D" id="1.10.10.60">
    <property type="entry name" value="Homeodomain-like"/>
    <property type="match status" value="1"/>
</dbReference>
<evidence type="ECO:0000256" key="2">
    <source>
        <dbReference type="ARBA" id="ARBA00022840"/>
    </source>
</evidence>
<keyword evidence="2" id="KW-0067">ATP-binding</keyword>
<dbReference type="Gene3D" id="3.30.450.40">
    <property type="match status" value="1"/>
</dbReference>
<organism evidence="8">
    <name type="scientific">Thauera butanivorans</name>
    <dbReference type="NCBI Taxonomy" id="86174"/>
    <lineage>
        <taxon>Bacteria</taxon>
        <taxon>Pseudomonadati</taxon>
        <taxon>Pseudomonadota</taxon>
        <taxon>Betaproteobacteria</taxon>
        <taxon>Rhodocyclales</taxon>
        <taxon>Zoogloeaceae</taxon>
        <taxon>Thauera</taxon>
    </lineage>
</organism>
<dbReference type="InterPro" id="IPR035965">
    <property type="entry name" value="PAS-like_dom_sf"/>
</dbReference>
<keyword evidence="3" id="KW-0805">Transcription regulation</keyword>
<dbReference type="GO" id="GO:0006355">
    <property type="term" value="P:regulation of DNA-templated transcription"/>
    <property type="evidence" value="ECO:0007669"/>
    <property type="project" value="InterPro"/>
</dbReference>
<dbReference type="InterPro" id="IPR025943">
    <property type="entry name" value="Sigma_54_int_dom_ATP-bd_2"/>
</dbReference>
<dbReference type="PROSITE" id="PS50045">
    <property type="entry name" value="SIGMA54_INTERACT_4"/>
    <property type="match status" value="1"/>
</dbReference>
<reference evidence="8" key="1">
    <citation type="journal article" date="2002" name="Microbiology">
        <title>Molecular analysis of the soluble butane monooxygenase from 'Pseudomonas butanovora'.</title>
        <authorList>
            <person name="Sluis M.K."/>
            <person name="Sayavedra-Soto L.A."/>
            <person name="Arp D.J."/>
        </authorList>
    </citation>
    <scope>NUCLEOTIDE SEQUENCE</scope>
</reference>
<dbReference type="InterPro" id="IPR002078">
    <property type="entry name" value="Sigma_54_int"/>
</dbReference>
<evidence type="ECO:0000256" key="3">
    <source>
        <dbReference type="ARBA" id="ARBA00023015"/>
    </source>
</evidence>
<dbReference type="AlphaFoldDB" id="A7MAQ9"/>
<dbReference type="InterPro" id="IPR025944">
    <property type="entry name" value="Sigma_54_int_dom_CS"/>
</dbReference>
<dbReference type="GO" id="GO:0005524">
    <property type="term" value="F:ATP binding"/>
    <property type="evidence" value="ECO:0007669"/>
    <property type="project" value="UniProtKB-KW"/>
</dbReference>
<dbReference type="SUPFAM" id="SSF46689">
    <property type="entry name" value="Homeodomain-like"/>
    <property type="match status" value="1"/>
</dbReference>
<protein>
    <submittedName>
        <fullName evidence="8">BmoR</fullName>
    </submittedName>
</protein>
<dbReference type="InterPro" id="IPR003018">
    <property type="entry name" value="GAF"/>
</dbReference>
<dbReference type="InterPro" id="IPR027417">
    <property type="entry name" value="P-loop_NTPase"/>
</dbReference>
<keyword evidence="4" id="KW-0238">DNA-binding</keyword>
<dbReference type="Pfam" id="PF00158">
    <property type="entry name" value="Sigma54_activat"/>
    <property type="match status" value="1"/>
</dbReference>
<evidence type="ECO:0000256" key="5">
    <source>
        <dbReference type="ARBA" id="ARBA00023163"/>
    </source>
</evidence>
<dbReference type="CDD" id="cd00009">
    <property type="entry name" value="AAA"/>
    <property type="match status" value="1"/>
</dbReference>
<dbReference type="EMBL" id="AY093933">
    <property type="protein sequence ID" value="ABU68842.1"/>
    <property type="molecule type" value="Genomic_DNA"/>
</dbReference>
<evidence type="ECO:0000256" key="1">
    <source>
        <dbReference type="ARBA" id="ARBA00022741"/>
    </source>
</evidence>
<sequence>MSKMQEFARLETVASMRRAVWDGNECQPGKVADVVLRSWTRCRAEGVVPNARQEFDPIPRTALDETVEAKRALILAAEPVVDALMEQMNDAPRMIILNDERGVVLLNQGNDTLLEDARRRAVRVGVCWDEHARGTNAMGTALAERRPVAIHGAEHYLESNTIFTCTAAPIYDPFGEFTGILDISGYAGDMGPVPIPFVQMAVQFIENQLFRQTFADCILLHFHVRPDFVGTMREGIAVLSREGTIVSMNRAGLKIAGLNLEAVADHRFDSVFDLNFGAFLDHVRQSAFGLVRVSLYGGVQVYARVEPGLRVPPRPAAHARPPRPAPRPLDSLDTGDAAVRLAIDRARRAIGRNLSILIQGETGAGKEVFAKHLHAESPRSKGPFVAVNCAAIPEGLIESELFGYEEGAFTGGRRKGNIGKVAQAHGGTLFLDEIGDMAPGLQTRLLRVLQDRAVMPLGGREPMPVDIALVCATHRNLRSLIAQGQFREDLYYRLNGLAISLPPLRQRSDLAALVNHILFQCCGGEPHYSVSPEVMTLFKRHAWPGNLRQLHNVLDAALAMLDDGHVIEPHHLPEDFVMEVDSGLRPIEEDGSTAAHRARQPASGSGPAKKLQDLALDAIEQAIEQNEGNISVAARQLGVSRTTIYRKLRQLSPTGCHRPAHWSQSRIGT</sequence>
<dbReference type="Gene3D" id="1.10.8.60">
    <property type="match status" value="1"/>
</dbReference>